<dbReference type="GO" id="GO:0008168">
    <property type="term" value="F:methyltransferase activity"/>
    <property type="evidence" value="ECO:0007669"/>
    <property type="project" value="UniProtKB-KW"/>
</dbReference>
<evidence type="ECO:0000256" key="5">
    <source>
        <dbReference type="ARBA" id="ARBA00022574"/>
    </source>
</evidence>
<comment type="subcellular location">
    <subcellularLocation>
        <location evidence="1">Nucleus</location>
    </subcellularLocation>
</comment>
<dbReference type="GO" id="GO:0017183">
    <property type="term" value="P:protein histidyl modification to diphthamide"/>
    <property type="evidence" value="ECO:0007669"/>
    <property type="project" value="TreeGrafter"/>
</dbReference>
<organism evidence="14 15">
    <name type="scientific">Bombyx mandarina</name>
    <name type="common">Wild silk moth</name>
    <name type="synonym">Wild silkworm</name>
    <dbReference type="NCBI Taxonomy" id="7092"/>
    <lineage>
        <taxon>Eukaryota</taxon>
        <taxon>Metazoa</taxon>
        <taxon>Ecdysozoa</taxon>
        <taxon>Arthropoda</taxon>
        <taxon>Hexapoda</taxon>
        <taxon>Insecta</taxon>
        <taxon>Pterygota</taxon>
        <taxon>Neoptera</taxon>
        <taxon>Endopterygota</taxon>
        <taxon>Lepidoptera</taxon>
        <taxon>Glossata</taxon>
        <taxon>Ditrysia</taxon>
        <taxon>Bombycoidea</taxon>
        <taxon>Bombycidae</taxon>
        <taxon>Bombycinae</taxon>
        <taxon>Bombyx</taxon>
    </lineage>
</organism>
<evidence type="ECO:0000256" key="6">
    <source>
        <dbReference type="ARBA" id="ARBA00022737"/>
    </source>
</evidence>
<keyword evidence="8" id="KW-0539">Nucleus</keyword>
<keyword evidence="14" id="KW-1185">Reference proteome</keyword>
<keyword evidence="15" id="KW-0808">Transferase</keyword>
<dbReference type="GO" id="GO:0005634">
    <property type="term" value="C:nucleus"/>
    <property type="evidence" value="ECO:0007669"/>
    <property type="project" value="UniProtKB-SubCell"/>
</dbReference>
<evidence type="ECO:0000313" key="15">
    <source>
        <dbReference type="RefSeq" id="XP_028027963.1"/>
    </source>
</evidence>
<evidence type="ECO:0000256" key="3">
    <source>
        <dbReference type="ARBA" id="ARBA00008485"/>
    </source>
</evidence>
<comment type="similarity">
    <text evidence="3">Belongs to the CDK2AP family.</text>
</comment>
<keyword evidence="5 12" id="KW-0853">WD repeat</keyword>
<dbReference type="GO" id="GO:0005737">
    <property type="term" value="C:cytoplasm"/>
    <property type="evidence" value="ECO:0007669"/>
    <property type="project" value="TreeGrafter"/>
</dbReference>
<evidence type="ECO:0000256" key="4">
    <source>
        <dbReference type="ARBA" id="ARBA00022553"/>
    </source>
</evidence>
<evidence type="ECO:0000256" key="7">
    <source>
        <dbReference type="ARBA" id="ARBA00022801"/>
    </source>
</evidence>
<dbReference type="InterPro" id="IPR015943">
    <property type="entry name" value="WD40/YVTN_repeat-like_dom_sf"/>
</dbReference>
<dbReference type="InterPro" id="IPR052415">
    <property type="entry name" value="Diphthine_MTase"/>
</dbReference>
<dbReference type="InterPro" id="IPR017266">
    <property type="entry name" value="DOC_1/2"/>
</dbReference>
<proteinExistence type="inferred from homology"/>
<evidence type="ECO:0000313" key="14">
    <source>
        <dbReference type="Proteomes" id="UP000504629"/>
    </source>
</evidence>
<reference evidence="15" key="1">
    <citation type="submission" date="2025-08" db="UniProtKB">
        <authorList>
            <consortium name="RefSeq"/>
        </authorList>
    </citation>
    <scope>IDENTIFICATION</scope>
    <source>
        <tissue evidence="15">Silk gland</tissue>
    </source>
</reference>
<feature type="repeat" description="WD" evidence="12">
    <location>
        <begin position="281"/>
        <end position="323"/>
    </location>
</feature>
<dbReference type="SUPFAM" id="SSF50978">
    <property type="entry name" value="WD40 repeat-like"/>
    <property type="match status" value="1"/>
</dbReference>
<dbReference type="GO" id="GO:0061685">
    <property type="term" value="F:diphthine methylesterase activity"/>
    <property type="evidence" value="ECO:0007669"/>
    <property type="project" value="UniProtKB-EC"/>
</dbReference>
<dbReference type="PANTHER" id="PTHR46042:SF1">
    <property type="entry name" value="DIPHTHINE METHYLTRANSFERASE"/>
    <property type="match status" value="1"/>
</dbReference>
<dbReference type="SMART" id="SM00320">
    <property type="entry name" value="WD40"/>
    <property type="match status" value="4"/>
</dbReference>
<dbReference type="OrthoDB" id="1930760at2759"/>
<comment type="catalytic activity">
    <reaction evidence="11">
        <text>diphthine methyl ester-[translation elongation factor 2] + H2O = diphthine-[translation elongation factor 2] + methanol + H(+)</text>
        <dbReference type="Rhea" id="RHEA:42656"/>
        <dbReference type="Rhea" id="RHEA-COMP:10172"/>
        <dbReference type="Rhea" id="RHEA-COMP:10173"/>
        <dbReference type="ChEBI" id="CHEBI:15377"/>
        <dbReference type="ChEBI" id="CHEBI:15378"/>
        <dbReference type="ChEBI" id="CHEBI:17790"/>
        <dbReference type="ChEBI" id="CHEBI:79005"/>
        <dbReference type="ChEBI" id="CHEBI:82696"/>
        <dbReference type="EC" id="3.1.1.97"/>
    </reaction>
</comment>
<dbReference type="PANTHER" id="PTHR46042">
    <property type="entry name" value="DIPHTHINE METHYLTRANSFERASE"/>
    <property type="match status" value="1"/>
</dbReference>
<evidence type="ECO:0000256" key="10">
    <source>
        <dbReference type="ARBA" id="ARBA00039131"/>
    </source>
</evidence>
<gene>
    <name evidence="15" type="primary">LOC114241350</name>
</gene>
<evidence type="ECO:0000256" key="2">
    <source>
        <dbReference type="ARBA" id="ARBA00005156"/>
    </source>
</evidence>
<accession>A0A6J2JF84</accession>
<keyword evidence="15" id="KW-0489">Methyltransferase</keyword>
<name>A0A6J2JF84_BOMMA</name>
<protein>
    <recommendedName>
        <fullName evidence="10">methylated diphthine methylhydrolase</fullName>
        <ecNumber evidence="10">3.1.1.97</ecNumber>
    </recommendedName>
</protein>
<dbReference type="Proteomes" id="UP000504629">
    <property type="component" value="Unplaced"/>
</dbReference>
<sequence length="417" mass="46286">MEAMDIQAVESKLSDVTVTAIPMSGKNVHKELGHGGSSHATISTVPASSPSSVGKDKDNGTSNMNVTWRNICKWNTEYSADSVEWCPVEPHKNVLVCGTYELAESDEDQLAQKQTRLGKIFLFVINQDATEIKPIQTVNTSGILDLKWCNHKLEGHAVLAAVTSIGELRIYRLFNDETLNLKLWSEHVIGQDILALSLDWSTNKTDSDVHNLVVSDSSGCVTILTVNGNGIEKRLSWRAHGFEAWIGAFNYWDTNLLYSGGDDCLLKCFDVRVQDGPVAVNKSHEAGVTSIRSNVDVEHQLLTGSYDEKVRLWDARKMKSCISETCVNGGVWRLKWHPNTPNVVLAACMYGGFRILHIDDGVNVVSEYLEHCSIAYGADWCHGRDLVATCSFYDRSLHLSEIQLNLDSKCRSKLVIK</sequence>
<dbReference type="InterPro" id="IPR001680">
    <property type="entry name" value="WD40_rpt"/>
</dbReference>
<dbReference type="PROSITE" id="PS50082">
    <property type="entry name" value="WD_REPEATS_2"/>
    <property type="match status" value="1"/>
</dbReference>
<dbReference type="EC" id="3.1.1.97" evidence="10"/>
<dbReference type="Pfam" id="PF09806">
    <property type="entry name" value="CDK2AP"/>
    <property type="match status" value="1"/>
</dbReference>
<keyword evidence="6" id="KW-0677">Repeat</keyword>
<feature type="compositionally biased region" description="Polar residues" evidence="13">
    <location>
        <begin position="38"/>
        <end position="52"/>
    </location>
</feature>
<comment type="similarity">
    <text evidence="9">Belongs to the DPH7 family.</text>
</comment>
<dbReference type="GO" id="GO:0032259">
    <property type="term" value="P:methylation"/>
    <property type="evidence" value="ECO:0007669"/>
    <property type="project" value="UniProtKB-KW"/>
</dbReference>
<dbReference type="InterPro" id="IPR036322">
    <property type="entry name" value="WD40_repeat_dom_sf"/>
</dbReference>
<keyword evidence="4" id="KW-0597">Phosphoprotein</keyword>
<dbReference type="AlphaFoldDB" id="A0A6J2JF84"/>
<dbReference type="Gene3D" id="2.130.10.10">
    <property type="entry name" value="YVTN repeat-like/Quinoprotein amine dehydrogenase"/>
    <property type="match status" value="1"/>
</dbReference>
<dbReference type="PROSITE" id="PS50294">
    <property type="entry name" value="WD_REPEATS_REGION"/>
    <property type="match status" value="1"/>
</dbReference>
<dbReference type="GeneID" id="114241350"/>
<comment type="pathway">
    <text evidence="2">Protein modification; peptidyl-diphthamide biosynthesis.</text>
</comment>
<dbReference type="RefSeq" id="XP_028027963.1">
    <property type="nucleotide sequence ID" value="XM_028172162.1"/>
</dbReference>
<evidence type="ECO:0000256" key="11">
    <source>
        <dbReference type="ARBA" id="ARBA00047551"/>
    </source>
</evidence>
<evidence type="ECO:0000256" key="9">
    <source>
        <dbReference type="ARBA" id="ARBA00038092"/>
    </source>
</evidence>
<feature type="region of interest" description="Disordered" evidence="13">
    <location>
        <begin position="32"/>
        <end position="61"/>
    </location>
</feature>
<dbReference type="Pfam" id="PF00400">
    <property type="entry name" value="WD40"/>
    <property type="match status" value="1"/>
</dbReference>
<keyword evidence="7" id="KW-0378">Hydrolase</keyword>
<evidence type="ECO:0000256" key="1">
    <source>
        <dbReference type="ARBA" id="ARBA00004123"/>
    </source>
</evidence>
<evidence type="ECO:0000256" key="13">
    <source>
        <dbReference type="SAM" id="MobiDB-lite"/>
    </source>
</evidence>
<evidence type="ECO:0000256" key="8">
    <source>
        <dbReference type="ARBA" id="ARBA00023242"/>
    </source>
</evidence>
<evidence type="ECO:0000256" key="12">
    <source>
        <dbReference type="PROSITE-ProRule" id="PRU00221"/>
    </source>
</evidence>